<evidence type="ECO:0000313" key="3">
    <source>
        <dbReference type="Proteomes" id="UP000316806"/>
    </source>
</evidence>
<dbReference type="Proteomes" id="UP000316806">
    <property type="component" value="Chromosome"/>
</dbReference>
<keyword evidence="1" id="KW-0472">Membrane</keyword>
<feature type="transmembrane region" description="Helical" evidence="1">
    <location>
        <begin position="125"/>
        <end position="144"/>
    </location>
</feature>
<keyword evidence="1" id="KW-0812">Transmembrane</keyword>
<dbReference type="Pfam" id="PF06182">
    <property type="entry name" value="ABC2_membrane_6"/>
    <property type="match status" value="1"/>
</dbReference>
<proteinExistence type="predicted"/>
<protein>
    <submittedName>
        <fullName evidence="2">ABC transporter permease</fullName>
    </submittedName>
</protein>
<dbReference type="PANTHER" id="PTHR36832:SF2">
    <property type="entry name" value="INTEGRAL MEMBRANE PROTEIN"/>
    <property type="match status" value="1"/>
</dbReference>
<reference evidence="2 3" key="1">
    <citation type="journal article" date="2019" name="J. Ind. Microbiol. Biotechnol.">
        <title>The complete genomic sequence of Streptomyces spectabilis NRRL-2792 and identification of secondary metabolite biosynthetic gene clusters.</title>
        <authorList>
            <person name="Sinha A."/>
            <person name="Phillips-Salemka S."/>
            <person name="Niraula T.A."/>
            <person name="Short K.A."/>
            <person name="Niraula N.P."/>
        </authorList>
    </citation>
    <scope>NUCLEOTIDE SEQUENCE [LARGE SCALE GENOMIC DNA]</scope>
    <source>
        <strain evidence="2 3">NRRL 2792</strain>
    </source>
</reference>
<dbReference type="InterPro" id="IPR010390">
    <property type="entry name" value="ABC-2_transporter-like"/>
</dbReference>
<feature type="transmembrane region" description="Helical" evidence="1">
    <location>
        <begin position="150"/>
        <end position="171"/>
    </location>
</feature>
<feature type="transmembrane region" description="Helical" evidence="1">
    <location>
        <begin position="178"/>
        <end position="201"/>
    </location>
</feature>
<accession>A0A516R7Y5</accession>
<organism evidence="2 3">
    <name type="scientific">Streptomyces spectabilis</name>
    <dbReference type="NCBI Taxonomy" id="68270"/>
    <lineage>
        <taxon>Bacteria</taxon>
        <taxon>Bacillati</taxon>
        <taxon>Actinomycetota</taxon>
        <taxon>Actinomycetes</taxon>
        <taxon>Kitasatosporales</taxon>
        <taxon>Streptomycetaceae</taxon>
        <taxon>Streptomyces</taxon>
    </lineage>
</organism>
<dbReference type="PANTHER" id="PTHR36832">
    <property type="entry name" value="SLR1174 PROTEIN-RELATED"/>
    <property type="match status" value="1"/>
</dbReference>
<sequence>MCVRTGRFRLYAAVAGGNFRRFATYRMATLAGVFTNTVFGVILAYTYKALWDERPGLGGYDQAQALTYVWLGQALLMTVAAMGGGFEADLMERIRTGDVATDLHRPVDLQAWWLASDLGRAAFHLLGRGVVPMTFGALAFQLALPKSLLTWLATLLAVLLGVVVSFALRYLVALSAFWLLDGAGVAQISWLAGTFFSGMLLPLNVFPGVLGEVARALPWSALLQVPADVFLGKHTGTGLLAIYAFQAAWAAGLLAVGRLLQGVATRRVVVQGG</sequence>
<feature type="transmembrane region" description="Helical" evidence="1">
    <location>
        <begin position="67"/>
        <end position="86"/>
    </location>
</feature>
<name>A0A516R7Y5_STRST</name>
<gene>
    <name evidence="2" type="ORF">FH965_15365</name>
</gene>
<dbReference type="RefSeq" id="WP_144003663.1">
    <property type="nucleotide sequence ID" value="NZ_CP040916.1"/>
</dbReference>
<dbReference type="EMBL" id="CP040916">
    <property type="protein sequence ID" value="QDQ11778.1"/>
    <property type="molecule type" value="Genomic_DNA"/>
</dbReference>
<feature type="transmembrane region" description="Helical" evidence="1">
    <location>
        <begin position="27"/>
        <end position="47"/>
    </location>
</feature>
<evidence type="ECO:0000256" key="1">
    <source>
        <dbReference type="SAM" id="Phobius"/>
    </source>
</evidence>
<keyword evidence="1" id="KW-1133">Transmembrane helix</keyword>
<evidence type="ECO:0000313" key="2">
    <source>
        <dbReference type="EMBL" id="QDQ11778.1"/>
    </source>
</evidence>
<feature type="transmembrane region" description="Helical" evidence="1">
    <location>
        <begin position="240"/>
        <end position="260"/>
    </location>
</feature>
<dbReference type="AlphaFoldDB" id="A0A516R7Y5"/>